<organism evidence="2 3">
    <name type="scientific">Allocoleopsis franciscana PCC 7113</name>
    <dbReference type="NCBI Taxonomy" id="1173027"/>
    <lineage>
        <taxon>Bacteria</taxon>
        <taxon>Bacillati</taxon>
        <taxon>Cyanobacteriota</taxon>
        <taxon>Cyanophyceae</taxon>
        <taxon>Coleofasciculales</taxon>
        <taxon>Coleofasciculaceae</taxon>
        <taxon>Allocoleopsis</taxon>
        <taxon>Allocoleopsis franciscana</taxon>
    </lineage>
</organism>
<proteinExistence type="predicted"/>
<reference evidence="2 3" key="1">
    <citation type="submission" date="2012-06" db="EMBL/GenBank/DDBJ databases">
        <title>Finished chromosome of genome of Microcoleus sp. PCC 7113.</title>
        <authorList>
            <consortium name="US DOE Joint Genome Institute"/>
            <person name="Gugger M."/>
            <person name="Coursin T."/>
            <person name="Rippka R."/>
            <person name="Tandeau De Marsac N."/>
            <person name="Huntemann M."/>
            <person name="Wei C.-L."/>
            <person name="Han J."/>
            <person name="Detter J.C."/>
            <person name="Han C."/>
            <person name="Tapia R."/>
            <person name="Chen A."/>
            <person name="Kyrpides N."/>
            <person name="Mavromatis K."/>
            <person name="Markowitz V."/>
            <person name="Szeto E."/>
            <person name="Ivanova N."/>
            <person name="Pagani I."/>
            <person name="Pati A."/>
            <person name="Goodwin L."/>
            <person name="Nordberg H.P."/>
            <person name="Cantor M.N."/>
            <person name="Hua S.X."/>
            <person name="Woyke T."/>
            <person name="Kerfeld C.A."/>
        </authorList>
    </citation>
    <scope>NUCLEOTIDE SEQUENCE [LARGE SCALE GENOMIC DNA]</scope>
    <source>
        <strain evidence="2 3">PCC 7113</strain>
    </source>
</reference>
<name>K9WM12_9CYAN</name>
<protein>
    <submittedName>
        <fullName evidence="2">Uncharacterized protein</fullName>
    </submittedName>
</protein>
<dbReference type="RefSeq" id="WP_015185579.1">
    <property type="nucleotide sequence ID" value="NC_019738.1"/>
</dbReference>
<dbReference type="STRING" id="1173027.Mic7113_5832"/>
<evidence type="ECO:0000256" key="1">
    <source>
        <dbReference type="SAM" id="MobiDB-lite"/>
    </source>
</evidence>
<dbReference type="AlphaFoldDB" id="K9WM12"/>
<accession>K9WM12</accession>
<keyword evidence="3" id="KW-1185">Reference proteome</keyword>
<dbReference type="EMBL" id="CP003630">
    <property type="protein sequence ID" value="AFZ21450.1"/>
    <property type="molecule type" value="Genomic_DNA"/>
</dbReference>
<gene>
    <name evidence="2" type="ORF">Mic7113_5832</name>
</gene>
<dbReference type="Proteomes" id="UP000010471">
    <property type="component" value="Chromosome"/>
</dbReference>
<dbReference type="HOGENOM" id="CLU_051628_0_0_3"/>
<evidence type="ECO:0000313" key="3">
    <source>
        <dbReference type="Proteomes" id="UP000010471"/>
    </source>
</evidence>
<dbReference type="eggNOG" id="ENOG502ZBSP">
    <property type="taxonomic scope" value="Bacteria"/>
</dbReference>
<sequence length="334" mass="35059">MIDSLAVFPPAIVFQISDSDAQLSPFPIPQETSLPSPLIHPDQSPVPTTDIQDLQSISAALAQSIIGTSLIAQSLVQGGTKPRLDTEPSRPDEQPFVPQNLPLESVQPNTRKAASSPGISILTPSAYGQSWGSASIGVGLQSRTRFTRTSDGVVGIGLGLGDAQKTVGLDLGLTFVDLIGNTAQDGSVSLKLHRRLPEDFAVAVGVKNLIRFGATDSGTGYYGVVTKRFILQEDVQQPFSQIFVSAGVGSGQFRSELDINEDRTSVGVFGSVAVRVAEPISAIAEWSGQDLTLGLSIAPFRDVPLVVTPAITDITGKAGDGSRFILGIGYGISF</sequence>
<dbReference type="OrthoDB" id="557970at2"/>
<feature type="compositionally biased region" description="Basic and acidic residues" evidence="1">
    <location>
        <begin position="82"/>
        <end position="93"/>
    </location>
</feature>
<dbReference type="KEGG" id="mic:Mic7113_5832"/>
<evidence type="ECO:0000313" key="2">
    <source>
        <dbReference type="EMBL" id="AFZ21450.1"/>
    </source>
</evidence>
<feature type="region of interest" description="Disordered" evidence="1">
    <location>
        <begin position="79"/>
        <end position="117"/>
    </location>
</feature>